<feature type="domain" description="G-protein coupled receptors family 1 profile" evidence="9">
    <location>
        <begin position="52"/>
        <end position="331"/>
    </location>
</feature>
<keyword evidence="4 8" id="KW-1133">Transmembrane helix</keyword>
<feature type="transmembrane region" description="Helical" evidence="8">
    <location>
        <begin position="107"/>
        <end position="132"/>
    </location>
</feature>
<feature type="region of interest" description="Disordered" evidence="7">
    <location>
        <begin position="484"/>
        <end position="510"/>
    </location>
</feature>
<dbReference type="InterPro" id="IPR000276">
    <property type="entry name" value="GPCR_Rhodpsn"/>
</dbReference>
<evidence type="ECO:0000256" key="6">
    <source>
        <dbReference type="RuleBase" id="RU000688"/>
    </source>
</evidence>
<feature type="region of interest" description="Disordered" evidence="7">
    <location>
        <begin position="374"/>
        <end position="428"/>
    </location>
</feature>
<dbReference type="EMBL" id="JARKIK010000020">
    <property type="protein sequence ID" value="KAK8745103.1"/>
    <property type="molecule type" value="Genomic_DNA"/>
</dbReference>
<dbReference type="InterPro" id="IPR053093">
    <property type="entry name" value="GPCR-like"/>
</dbReference>
<dbReference type="SUPFAM" id="SSF81321">
    <property type="entry name" value="Family A G protein-coupled receptor-like"/>
    <property type="match status" value="1"/>
</dbReference>
<sequence length="533" mass="60017">MLILDFFEPAGEVQKWRTLTPKNVTLDPRVEDVRNAAYGIIAPLIVSVGMLGNLLTIIILRLPQFRGVTYTYFLALAISDFLSLLFCISVIQHILTGGTHHYSMAVWYSYWEIFFTNIPMSSSVLIVLCVTIDRFFSVCRPTDFKRIHTSHYARAGIVGSVVTSVVVWLPTCFLKEPKPYDECETFIFEAPDNGTWWVACISLEMRKNPFYIAYTWLRQTIVTFVPIIVLLALNTLILKEFVRIRKMKDKMTRNEPLSLDILAAEGRRREEHHLISLLTAVMISFFITLVPSGICNAIYTEVLATRLTFEVFRAVSNDLEILNHALNFYMYILCSKPIREAIKISFSRLKCLSRKAKVSCVVVEGHGSFTKDAKKAWPQNTADTTDSTLRRKPEDSCGDKRTPREKSKTISRDTQPSDIISGRGSSSDNFSGKLSFCTDVERLAPKPRTGSTDTLYSWGSSVHDDIKTTECDTNDKSFGCKGTQHRASCGESGGSLPLTENTEVPFSSNGPRALENMNSFANPTFRFDVDGRG</sequence>
<feature type="transmembrane region" description="Helical" evidence="8">
    <location>
        <begin position="274"/>
        <end position="299"/>
    </location>
</feature>
<keyword evidence="3 6" id="KW-0812">Transmembrane</keyword>
<evidence type="ECO:0000256" key="1">
    <source>
        <dbReference type="ARBA" id="ARBA00004370"/>
    </source>
</evidence>
<comment type="subcellular location">
    <subcellularLocation>
        <location evidence="1">Membrane</location>
    </subcellularLocation>
</comment>
<evidence type="ECO:0000313" key="10">
    <source>
        <dbReference type="EMBL" id="KAK8745103.1"/>
    </source>
</evidence>
<keyword evidence="5 8" id="KW-0472">Membrane</keyword>
<name>A0AAW0Y0I6_CHEQU</name>
<dbReference type="InterPro" id="IPR017452">
    <property type="entry name" value="GPCR_Rhodpsn_7TM"/>
</dbReference>
<feature type="transmembrane region" description="Helical" evidence="8">
    <location>
        <begin position="152"/>
        <end position="171"/>
    </location>
</feature>
<protein>
    <recommendedName>
        <fullName evidence="9">G-protein coupled receptors family 1 profile domain-containing protein</fullName>
    </recommendedName>
</protein>
<evidence type="ECO:0000256" key="3">
    <source>
        <dbReference type="ARBA" id="ARBA00022692"/>
    </source>
</evidence>
<reference evidence="10 11" key="1">
    <citation type="journal article" date="2024" name="BMC Genomics">
        <title>Genome assembly of redclaw crayfish (Cherax quadricarinatus) provides insights into its immune adaptation and hypoxia tolerance.</title>
        <authorList>
            <person name="Liu Z."/>
            <person name="Zheng J."/>
            <person name="Li H."/>
            <person name="Fang K."/>
            <person name="Wang S."/>
            <person name="He J."/>
            <person name="Zhou D."/>
            <person name="Weng S."/>
            <person name="Chi M."/>
            <person name="Gu Z."/>
            <person name="He J."/>
            <person name="Li F."/>
            <person name="Wang M."/>
        </authorList>
    </citation>
    <scope>NUCLEOTIDE SEQUENCE [LARGE SCALE GENOMIC DNA]</scope>
    <source>
        <strain evidence="10">ZL_2023a</strain>
    </source>
</reference>
<dbReference type="PROSITE" id="PS00237">
    <property type="entry name" value="G_PROTEIN_RECEP_F1_1"/>
    <property type="match status" value="1"/>
</dbReference>
<dbReference type="AlphaFoldDB" id="A0AAW0Y0I6"/>
<gene>
    <name evidence="10" type="ORF">OTU49_000460</name>
</gene>
<evidence type="ECO:0000256" key="7">
    <source>
        <dbReference type="SAM" id="MobiDB-lite"/>
    </source>
</evidence>
<keyword evidence="6" id="KW-0297">G-protein coupled receptor</keyword>
<feature type="transmembrane region" description="Helical" evidence="8">
    <location>
        <begin position="36"/>
        <end position="60"/>
    </location>
</feature>
<evidence type="ECO:0000256" key="8">
    <source>
        <dbReference type="SAM" id="Phobius"/>
    </source>
</evidence>
<evidence type="ECO:0000313" key="11">
    <source>
        <dbReference type="Proteomes" id="UP001445076"/>
    </source>
</evidence>
<dbReference type="GO" id="GO:0016020">
    <property type="term" value="C:membrane"/>
    <property type="evidence" value="ECO:0007669"/>
    <property type="project" value="UniProtKB-SubCell"/>
</dbReference>
<evidence type="ECO:0000256" key="5">
    <source>
        <dbReference type="ARBA" id="ARBA00023136"/>
    </source>
</evidence>
<dbReference type="PRINTS" id="PR00237">
    <property type="entry name" value="GPCRRHODOPSN"/>
</dbReference>
<evidence type="ECO:0000259" key="9">
    <source>
        <dbReference type="PROSITE" id="PS50262"/>
    </source>
</evidence>
<dbReference type="PANTHER" id="PTHR47760">
    <property type="entry name" value="G-PROTEIN COUPLED RECEPTOR B0563.6-LIKE PROTEIN-RELATED"/>
    <property type="match status" value="1"/>
</dbReference>
<dbReference type="Proteomes" id="UP001445076">
    <property type="component" value="Unassembled WGS sequence"/>
</dbReference>
<keyword evidence="11" id="KW-1185">Reference proteome</keyword>
<accession>A0AAW0Y0I6</accession>
<comment type="similarity">
    <text evidence="2 6">Belongs to the G-protein coupled receptor 1 family.</text>
</comment>
<keyword evidence="6" id="KW-0675">Receptor</keyword>
<feature type="compositionally biased region" description="Polar residues" evidence="7">
    <location>
        <begin position="378"/>
        <end position="387"/>
    </location>
</feature>
<keyword evidence="6" id="KW-0807">Transducer</keyword>
<dbReference type="Pfam" id="PF00001">
    <property type="entry name" value="7tm_1"/>
    <property type="match status" value="1"/>
</dbReference>
<evidence type="ECO:0000256" key="4">
    <source>
        <dbReference type="ARBA" id="ARBA00022989"/>
    </source>
</evidence>
<organism evidence="10 11">
    <name type="scientific">Cherax quadricarinatus</name>
    <name type="common">Australian red claw crayfish</name>
    <dbReference type="NCBI Taxonomy" id="27406"/>
    <lineage>
        <taxon>Eukaryota</taxon>
        <taxon>Metazoa</taxon>
        <taxon>Ecdysozoa</taxon>
        <taxon>Arthropoda</taxon>
        <taxon>Crustacea</taxon>
        <taxon>Multicrustacea</taxon>
        <taxon>Malacostraca</taxon>
        <taxon>Eumalacostraca</taxon>
        <taxon>Eucarida</taxon>
        <taxon>Decapoda</taxon>
        <taxon>Pleocyemata</taxon>
        <taxon>Astacidea</taxon>
        <taxon>Parastacoidea</taxon>
        <taxon>Parastacidae</taxon>
        <taxon>Cherax</taxon>
    </lineage>
</organism>
<feature type="compositionally biased region" description="Polar residues" evidence="7">
    <location>
        <begin position="498"/>
        <end position="510"/>
    </location>
</feature>
<proteinExistence type="inferred from homology"/>
<dbReference type="PANTHER" id="PTHR47760:SF1">
    <property type="entry name" value="G-PROTEIN COUPLED RECEPTORS FAMILY 1 PROFILE DOMAIN-CONTAINING PROTEIN"/>
    <property type="match status" value="1"/>
</dbReference>
<feature type="transmembrane region" description="Helical" evidence="8">
    <location>
        <begin position="216"/>
        <end position="238"/>
    </location>
</feature>
<dbReference type="Gene3D" id="1.20.1070.10">
    <property type="entry name" value="Rhodopsin 7-helix transmembrane proteins"/>
    <property type="match status" value="1"/>
</dbReference>
<dbReference type="PROSITE" id="PS50262">
    <property type="entry name" value="G_PROTEIN_RECEP_F1_2"/>
    <property type="match status" value="1"/>
</dbReference>
<dbReference type="CDD" id="cd14978">
    <property type="entry name" value="7tmA_FMRFamide_R-like"/>
    <property type="match status" value="1"/>
</dbReference>
<dbReference type="GO" id="GO:0004930">
    <property type="term" value="F:G protein-coupled receptor activity"/>
    <property type="evidence" value="ECO:0007669"/>
    <property type="project" value="UniProtKB-KW"/>
</dbReference>
<evidence type="ECO:0000256" key="2">
    <source>
        <dbReference type="ARBA" id="ARBA00010663"/>
    </source>
</evidence>
<feature type="transmembrane region" description="Helical" evidence="8">
    <location>
        <begin position="72"/>
        <end position="95"/>
    </location>
</feature>
<feature type="compositionally biased region" description="Basic and acidic residues" evidence="7">
    <location>
        <begin position="388"/>
        <end position="411"/>
    </location>
</feature>
<comment type="caution">
    <text evidence="10">The sequence shown here is derived from an EMBL/GenBank/DDBJ whole genome shotgun (WGS) entry which is preliminary data.</text>
</comment>
<feature type="compositionally biased region" description="Low complexity" evidence="7">
    <location>
        <begin position="417"/>
        <end position="428"/>
    </location>
</feature>